<comment type="caution">
    <text evidence="1">The sequence shown here is derived from an EMBL/GenBank/DDBJ whole genome shotgun (WGS) entry which is preliminary data.</text>
</comment>
<reference evidence="1" key="1">
    <citation type="journal article" date="2020" name="mSystems">
        <title>Genome- and Community-Level Interaction Insights into Carbon Utilization and Element Cycling Functions of Hydrothermarchaeota in Hydrothermal Sediment.</title>
        <authorList>
            <person name="Zhou Z."/>
            <person name="Liu Y."/>
            <person name="Xu W."/>
            <person name="Pan J."/>
            <person name="Luo Z.H."/>
            <person name="Li M."/>
        </authorList>
    </citation>
    <scope>NUCLEOTIDE SEQUENCE [LARGE SCALE GENOMIC DNA]</scope>
    <source>
        <strain evidence="1">HyVt-346</strain>
    </source>
</reference>
<gene>
    <name evidence="1" type="ORF">ENH88_21435</name>
</gene>
<evidence type="ECO:0000313" key="1">
    <source>
        <dbReference type="EMBL" id="HEA18962.1"/>
    </source>
</evidence>
<proteinExistence type="predicted"/>
<name>A0A7V1D305_9GAMM</name>
<protein>
    <submittedName>
        <fullName evidence="1">Uncharacterized protein</fullName>
    </submittedName>
</protein>
<organism evidence="1">
    <name type="scientific">Pseudoalteromonas prydzensis</name>
    <dbReference type="NCBI Taxonomy" id="182141"/>
    <lineage>
        <taxon>Bacteria</taxon>
        <taxon>Pseudomonadati</taxon>
        <taxon>Pseudomonadota</taxon>
        <taxon>Gammaproteobacteria</taxon>
        <taxon>Alteromonadales</taxon>
        <taxon>Pseudoalteromonadaceae</taxon>
        <taxon>Pseudoalteromonas</taxon>
    </lineage>
</organism>
<sequence>MKFSNKHGQVSLHREQNIIIADFCGNLNASLVTAFSNGLFEQVSQLANKPWGYISNSQNLLAATPQAEQQLTLLVSAMVRNGCIASAYIFDSAIVINQMQRIIHNAGLSVDIRHRLFKCLAQAKTFVNQTMADKAAQLHFA</sequence>
<dbReference type="Proteomes" id="UP000886188">
    <property type="component" value="Unassembled WGS sequence"/>
</dbReference>
<dbReference type="EMBL" id="DRGM01000210">
    <property type="protein sequence ID" value="HEA18962.1"/>
    <property type="molecule type" value="Genomic_DNA"/>
</dbReference>
<dbReference type="RefSeq" id="WP_304185445.1">
    <property type="nucleotide sequence ID" value="NZ_DRGM01000210.1"/>
</dbReference>
<accession>A0A7V1D305</accession>
<dbReference type="AlphaFoldDB" id="A0A7V1D305"/>